<evidence type="ECO:0000313" key="2">
    <source>
        <dbReference type="Proteomes" id="UP000807342"/>
    </source>
</evidence>
<dbReference type="EMBL" id="MU154086">
    <property type="protein sequence ID" value="KAF9439513.1"/>
    <property type="molecule type" value="Genomic_DNA"/>
</dbReference>
<gene>
    <name evidence="1" type="ORF">P691DRAFT_769552</name>
</gene>
<dbReference type="OrthoDB" id="3123246at2759"/>
<accession>A0A9P5WVX2</accession>
<dbReference type="AlphaFoldDB" id="A0A9P5WVX2"/>
<proteinExistence type="predicted"/>
<organism evidence="1 2">
    <name type="scientific">Macrolepiota fuliginosa MF-IS2</name>
    <dbReference type="NCBI Taxonomy" id="1400762"/>
    <lineage>
        <taxon>Eukaryota</taxon>
        <taxon>Fungi</taxon>
        <taxon>Dikarya</taxon>
        <taxon>Basidiomycota</taxon>
        <taxon>Agaricomycotina</taxon>
        <taxon>Agaricomycetes</taxon>
        <taxon>Agaricomycetidae</taxon>
        <taxon>Agaricales</taxon>
        <taxon>Agaricineae</taxon>
        <taxon>Agaricaceae</taxon>
        <taxon>Macrolepiota</taxon>
    </lineage>
</organism>
<protein>
    <submittedName>
        <fullName evidence="1">Uncharacterized protein</fullName>
    </submittedName>
</protein>
<name>A0A9P5WVX2_9AGAR</name>
<sequence length="325" mass="36041">MARKPKGKKSDNVPSVAFTPSDTTCCFLDMMNQDIHVQSKFEIEHLYSISEAWCKVILDDFSTMCFQPYTVPPTPPAEQMISQWPSPIPFSDCPPKHEPTPLSVEAEPEPLTLFQKFPHIDELFPASDSFLNIVNWYEDNFCPQKDMEECTLFTHNEDTLMEPSTPIHVLNEVATQTLVPVHMEAPPAQKPPAQPQSTGSSKHLKQPFFVTCSPSWCQFYIEMPAPPSANLSLPNLVQSANCALTQAKFALHINSAHISPNDITCATALVPTTFNPNIVKATLPTGLAGAHMTIPASQSSIKIVDVPYFKPRTTEPPTGTKLFFL</sequence>
<comment type="caution">
    <text evidence="1">The sequence shown here is derived from an EMBL/GenBank/DDBJ whole genome shotgun (WGS) entry which is preliminary data.</text>
</comment>
<dbReference type="Proteomes" id="UP000807342">
    <property type="component" value="Unassembled WGS sequence"/>
</dbReference>
<keyword evidence="2" id="KW-1185">Reference proteome</keyword>
<reference evidence="1" key="1">
    <citation type="submission" date="2020-11" db="EMBL/GenBank/DDBJ databases">
        <authorList>
            <consortium name="DOE Joint Genome Institute"/>
            <person name="Ahrendt S."/>
            <person name="Riley R."/>
            <person name="Andreopoulos W."/>
            <person name="Labutti K."/>
            <person name="Pangilinan J."/>
            <person name="Ruiz-Duenas F.J."/>
            <person name="Barrasa J.M."/>
            <person name="Sanchez-Garcia M."/>
            <person name="Camarero S."/>
            <person name="Miyauchi S."/>
            <person name="Serrano A."/>
            <person name="Linde D."/>
            <person name="Babiker R."/>
            <person name="Drula E."/>
            <person name="Ayuso-Fernandez I."/>
            <person name="Pacheco R."/>
            <person name="Padilla G."/>
            <person name="Ferreira P."/>
            <person name="Barriuso J."/>
            <person name="Kellner H."/>
            <person name="Castanera R."/>
            <person name="Alfaro M."/>
            <person name="Ramirez L."/>
            <person name="Pisabarro A.G."/>
            <person name="Kuo A."/>
            <person name="Tritt A."/>
            <person name="Lipzen A."/>
            <person name="He G."/>
            <person name="Yan M."/>
            <person name="Ng V."/>
            <person name="Cullen D."/>
            <person name="Martin F."/>
            <person name="Rosso M.-N."/>
            <person name="Henrissat B."/>
            <person name="Hibbett D."/>
            <person name="Martinez A.T."/>
            <person name="Grigoriev I.V."/>
        </authorList>
    </citation>
    <scope>NUCLEOTIDE SEQUENCE</scope>
    <source>
        <strain evidence="1">MF-IS2</strain>
    </source>
</reference>
<evidence type="ECO:0000313" key="1">
    <source>
        <dbReference type="EMBL" id="KAF9439513.1"/>
    </source>
</evidence>